<evidence type="ECO:0000256" key="6">
    <source>
        <dbReference type="SAM" id="MobiDB-lite"/>
    </source>
</evidence>
<evidence type="ECO:0000256" key="2">
    <source>
        <dbReference type="ARBA" id="ARBA00022980"/>
    </source>
</evidence>
<proteinExistence type="inferred from homology"/>
<evidence type="ECO:0000313" key="8">
    <source>
        <dbReference type="Proteomes" id="UP000320146"/>
    </source>
</evidence>
<feature type="compositionally biased region" description="Basic residues" evidence="6">
    <location>
        <begin position="190"/>
        <end position="200"/>
    </location>
</feature>
<reference evidence="7 8" key="1">
    <citation type="submission" date="2019-02" db="EMBL/GenBank/DDBJ databases">
        <title>Prokaryotic population dynamics and viral predation in marine succession experiment using metagenomics: the confinement effect.</title>
        <authorList>
            <person name="Haro-Moreno J.M."/>
            <person name="Rodriguez-Valera F."/>
            <person name="Lopez-Perez M."/>
        </authorList>
    </citation>
    <scope>NUCLEOTIDE SEQUENCE [LARGE SCALE GENOMIC DNA]</scope>
    <source>
        <strain evidence="7">MED-G166</strain>
    </source>
</reference>
<dbReference type="PANTHER" id="PTHR14413:SF16">
    <property type="entry name" value="LARGE RIBOSOMAL SUBUNIT PROTEIN BL17M"/>
    <property type="match status" value="1"/>
</dbReference>
<gene>
    <name evidence="4" type="primary">rplQ</name>
    <name evidence="7" type="ORF">EVA99_00955</name>
</gene>
<dbReference type="NCBIfam" id="TIGR00059">
    <property type="entry name" value="L17"/>
    <property type="match status" value="1"/>
</dbReference>
<evidence type="ECO:0000256" key="1">
    <source>
        <dbReference type="ARBA" id="ARBA00008777"/>
    </source>
</evidence>
<organism evidence="7 8">
    <name type="scientific">SAR86 cluster bacterium</name>
    <dbReference type="NCBI Taxonomy" id="2030880"/>
    <lineage>
        <taxon>Bacteria</taxon>
        <taxon>Pseudomonadati</taxon>
        <taxon>Pseudomonadota</taxon>
        <taxon>Gammaproteobacteria</taxon>
        <taxon>SAR86 cluster</taxon>
    </lineage>
</organism>
<dbReference type="GO" id="GO:0006412">
    <property type="term" value="P:translation"/>
    <property type="evidence" value="ECO:0007669"/>
    <property type="project" value="UniProtKB-UniRule"/>
</dbReference>
<comment type="subunit">
    <text evidence="4">Part of the 50S ribosomal subunit. Contacts protein L32.</text>
</comment>
<dbReference type="InterPro" id="IPR036373">
    <property type="entry name" value="Ribosomal_bL17_sf"/>
</dbReference>
<feature type="region of interest" description="Disordered" evidence="6">
    <location>
        <begin position="147"/>
        <end position="215"/>
    </location>
</feature>
<dbReference type="AlphaFoldDB" id="A0A520MU11"/>
<dbReference type="HAMAP" id="MF_01368">
    <property type="entry name" value="Ribosomal_bL17"/>
    <property type="match status" value="1"/>
</dbReference>
<dbReference type="FunFam" id="3.90.1030.10:FF:000001">
    <property type="entry name" value="50S ribosomal protein L17"/>
    <property type="match status" value="1"/>
</dbReference>
<sequence>MRHRKLSRRFSRTSSHRMAMMRNLAASLIEHEVVKTTVEKGKELRRFIEPLITRAKEDTLHNRRQVISELHSKSAASKLFSDLGPRFSETKGGYLRVIKAGFREGDKADICFIELTIRDESESLDQVTESENITKEESNVLEDALVETAVEETKEDKPKKAAAKKTETKEDKPKKAAAKKTETKEDKPKKAAANKAKTKPKKEEEKKSWWSRFKI</sequence>
<dbReference type="Pfam" id="PF01196">
    <property type="entry name" value="Ribosomal_L17"/>
    <property type="match status" value="1"/>
</dbReference>
<dbReference type="Gene3D" id="3.90.1030.10">
    <property type="entry name" value="Ribosomal protein L17"/>
    <property type="match status" value="1"/>
</dbReference>
<comment type="similarity">
    <text evidence="1 4 5">Belongs to the bacterial ribosomal protein bL17 family.</text>
</comment>
<accession>A0A520MU11</accession>
<evidence type="ECO:0000256" key="4">
    <source>
        <dbReference type="HAMAP-Rule" id="MF_01368"/>
    </source>
</evidence>
<dbReference type="PANTHER" id="PTHR14413">
    <property type="entry name" value="RIBOSOMAL PROTEIN L17"/>
    <property type="match status" value="1"/>
</dbReference>
<feature type="compositionally biased region" description="Basic and acidic residues" evidence="6">
    <location>
        <begin position="151"/>
        <end position="189"/>
    </location>
</feature>
<keyword evidence="3 4" id="KW-0687">Ribonucleoprotein</keyword>
<evidence type="ECO:0000256" key="5">
    <source>
        <dbReference type="RuleBase" id="RU000660"/>
    </source>
</evidence>
<dbReference type="InterPro" id="IPR000456">
    <property type="entry name" value="Ribosomal_bL17"/>
</dbReference>
<dbReference type="EMBL" id="SHBL01000004">
    <property type="protein sequence ID" value="RZO24688.1"/>
    <property type="molecule type" value="Genomic_DNA"/>
</dbReference>
<dbReference type="GO" id="GO:0003735">
    <property type="term" value="F:structural constituent of ribosome"/>
    <property type="evidence" value="ECO:0007669"/>
    <property type="project" value="InterPro"/>
</dbReference>
<protein>
    <recommendedName>
        <fullName evidence="4">Large ribosomal subunit protein bL17</fullName>
    </recommendedName>
</protein>
<dbReference type="Proteomes" id="UP000320146">
    <property type="component" value="Unassembled WGS sequence"/>
</dbReference>
<evidence type="ECO:0000256" key="3">
    <source>
        <dbReference type="ARBA" id="ARBA00023274"/>
    </source>
</evidence>
<evidence type="ECO:0000313" key="7">
    <source>
        <dbReference type="EMBL" id="RZO24688.1"/>
    </source>
</evidence>
<comment type="caution">
    <text evidence="7">The sequence shown here is derived from an EMBL/GenBank/DDBJ whole genome shotgun (WGS) entry which is preliminary data.</text>
</comment>
<name>A0A520MU11_9GAMM</name>
<keyword evidence="2 4" id="KW-0689">Ribosomal protein</keyword>
<dbReference type="GO" id="GO:0022625">
    <property type="term" value="C:cytosolic large ribosomal subunit"/>
    <property type="evidence" value="ECO:0007669"/>
    <property type="project" value="TreeGrafter"/>
</dbReference>
<dbReference type="SUPFAM" id="SSF64263">
    <property type="entry name" value="Prokaryotic ribosomal protein L17"/>
    <property type="match status" value="1"/>
</dbReference>